<evidence type="ECO:0000256" key="13">
    <source>
        <dbReference type="SAM" id="MobiDB-lite"/>
    </source>
</evidence>
<dbReference type="GO" id="GO:0000166">
    <property type="term" value="F:nucleotide binding"/>
    <property type="evidence" value="ECO:0007669"/>
    <property type="project" value="InterPro"/>
</dbReference>
<proteinExistence type="inferred from homology"/>
<dbReference type="Pfam" id="PF12254">
    <property type="entry name" value="DNA_pol_alpha_N"/>
    <property type="match status" value="1"/>
</dbReference>
<evidence type="ECO:0000256" key="12">
    <source>
        <dbReference type="RuleBase" id="RU000442"/>
    </source>
</evidence>
<feature type="domain" description="Zinc finger DNA-directed DNA polymerase family B alpha" evidence="16">
    <location>
        <begin position="1241"/>
        <end position="1438"/>
    </location>
</feature>
<dbReference type="InterPro" id="IPR006172">
    <property type="entry name" value="DNA-dir_DNA_pol_B"/>
</dbReference>
<dbReference type="InterPro" id="IPR038256">
    <property type="entry name" value="Pol_alpha_znc_sf"/>
</dbReference>
<evidence type="ECO:0000259" key="16">
    <source>
        <dbReference type="Pfam" id="PF08996"/>
    </source>
</evidence>
<evidence type="ECO:0000313" key="18">
    <source>
        <dbReference type="EMBL" id="VDM95153.1"/>
    </source>
</evidence>
<keyword evidence="8" id="KW-0862">Zinc</keyword>
<reference evidence="18 19" key="2">
    <citation type="submission" date="2018-11" db="EMBL/GenBank/DDBJ databases">
        <authorList>
            <consortium name="Pathogen Informatics"/>
        </authorList>
    </citation>
    <scope>NUCLEOTIDE SEQUENCE [LARGE SCALE GENOMIC DNA]</scope>
</reference>
<dbReference type="GO" id="GO:0006272">
    <property type="term" value="P:leading strand elongation"/>
    <property type="evidence" value="ECO:0007669"/>
    <property type="project" value="TreeGrafter"/>
</dbReference>
<evidence type="ECO:0000256" key="2">
    <source>
        <dbReference type="ARBA" id="ARBA00005755"/>
    </source>
</evidence>
<evidence type="ECO:0000256" key="5">
    <source>
        <dbReference type="ARBA" id="ARBA00022705"/>
    </source>
</evidence>
<evidence type="ECO:0000256" key="7">
    <source>
        <dbReference type="ARBA" id="ARBA00022771"/>
    </source>
</evidence>
<keyword evidence="11" id="KW-0539">Nucleus</keyword>
<dbReference type="InterPro" id="IPR006134">
    <property type="entry name" value="DNA-dir_DNA_pol_B_multi_dom"/>
</dbReference>
<feature type="domain" description="DNA-directed DNA polymerase family B exonuclease" evidence="15">
    <location>
        <begin position="461"/>
        <end position="697"/>
    </location>
</feature>
<evidence type="ECO:0000256" key="6">
    <source>
        <dbReference type="ARBA" id="ARBA00022723"/>
    </source>
</evidence>
<dbReference type="Gene3D" id="3.90.1600.10">
    <property type="entry name" value="Palm domain of DNA polymerase"/>
    <property type="match status" value="2"/>
</dbReference>
<dbReference type="InterPro" id="IPR017964">
    <property type="entry name" value="DNA-dir_DNA_pol_B_CS"/>
</dbReference>
<keyword evidence="3 12" id="KW-0808">Transferase</keyword>
<dbReference type="Pfam" id="PF08996">
    <property type="entry name" value="zf-DNA_Pol"/>
    <property type="match status" value="1"/>
</dbReference>
<dbReference type="EMBL" id="UYYF01000016">
    <property type="protein sequence ID" value="VDM95153.1"/>
    <property type="molecule type" value="Genomic_DNA"/>
</dbReference>
<dbReference type="InterPro" id="IPR015088">
    <property type="entry name" value="Znf_DNA-dir_DNA_pol_B_alpha"/>
</dbReference>
<dbReference type="GO" id="GO:0003697">
    <property type="term" value="F:single-stranded DNA binding"/>
    <property type="evidence" value="ECO:0007669"/>
    <property type="project" value="TreeGrafter"/>
</dbReference>
<comment type="similarity">
    <text evidence="2 12">Belongs to the DNA polymerase type-B family.</text>
</comment>
<dbReference type="PANTHER" id="PTHR45861">
    <property type="entry name" value="DNA POLYMERASE ALPHA CATALYTIC SUBUNIT"/>
    <property type="match status" value="1"/>
</dbReference>
<feature type="domain" description="DNA polymerase alpha catalytic subunit N-terminal" evidence="17">
    <location>
        <begin position="42"/>
        <end position="104"/>
    </location>
</feature>
<dbReference type="InterPro" id="IPR043502">
    <property type="entry name" value="DNA/RNA_pol_sf"/>
</dbReference>
<dbReference type="Gene3D" id="1.10.132.60">
    <property type="entry name" value="DNA polymerase family B, C-terminal domain"/>
    <property type="match status" value="1"/>
</dbReference>
<dbReference type="SUPFAM" id="SSF56672">
    <property type="entry name" value="DNA/RNA polymerases"/>
    <property type="match status" value="1"/>
</dbReference>
<keyword evidence="6" id="KW-0479">Metal-binding</keyword>
<dbReference type="NCBIfam" id="TIGR00592">
    <property type="entry name" value="pol2"/>
    <property type="match status" value="1"/>
</dbReference>
<dbReference type="SMART" id="SM00486">
    <property type="entry name" value="POLBc"/>
    <property type="match status" value="1"/>
</dbReference>
<dbReference type="PRINTS" id="PR00106">
    <property type="entry name" value="DNAPOLB"/>
</dbReference>
<keyword evidence="5 12" id="KW-0235">DNA replication</keyword>
<dbReference type="CDD" id="cd05532">
    <property type="entry name" value="POLBc_alpha"/>
    <property type="match status" value="1"/>
</dbReference>
<dbReference type="GO" id="GO:0003688">
    <property type="term" value="F:DNA replication origin binding"/>
    <property type="evidence" value="ECO:0007669"/>
    <property type="project" value="TreeGrafter"/>
</dbReference>
<feature type="region of interest" description="Disordered" evidence="13">
    <location>
        <begin position="1"/>
        <end position="35"/>
    </location>
</feature>
<dbReference type="InterPro" id="IPR024647">
    <property type="entry name" value="DNA_pol_a_cat_su_N"/>
</dbReference>
<evidence type="ECO:0000259" key="15">
    <source>
        <dbReference type="Pfam" id="PF03104"/>
    </source>
</evidence>
<dbReference type="InterPro" id="IPR006133">
    <property type="entry name" value="DNA-dir_DNA_pol_B_exonuc"/>
</dbReference>
<dbReference type="PANTHER" id="PTHR45861:SF1">
    <property type="entry name" value="DNA POLYMERASE ALPHA CATALYTIC SUBUNIT"/>
    <property type="match status" value="1"/>
</dbReference>
<evidence type="ECO:0000313" key="20">
    <source>
        <dbReference type="WBParaSite" id="TCLT_0000025701-mRNA-1"/>
    </source>
</evidence>
<comment type="subcellular location">
    <subcellularLocation>
        <location evidence="1">Nucleus</location>
    </subcellularLocation>
</comment>
<evidence type="ECO:0000256" key="10">
    <source>
        <dbReference type="ARBA" id="ARBA00023125"/>
    </source>
</evidence>
<keyword evidence="7" id="KW-0863">Zinc-finger</keyword>
<dbReference type="Pfam" id="PF03104">
    <property type="entry name" value="DNA_pol_B_exo1"/>
    <property type="match status" value="1"/>
</dbReference>
<evidence type="ECO:0000259" key="17">
    <source>
        <dbReference type="Pfam" id="PF12254"/>
    </source>
</evidence>
<dbReference type="GO" id="GO:0008270">
    <property type="term" value="F:zinc ion binding"/>
    <property type="evidence" value="ECO:0007669"/>
    <property type="project" value="UniProtKB-KW"/>
</dbReference>
<dbReference type="PROSITE" id="PS00116">
    <property type="entry name" value="DNA_POLYMERASE_B"/>
    <property type="match status" value="1"/>
</dbReference>
<dbReference type="Gene3D" id="2.40.50.730">
    <property type="match status" value="1"/>
</dbReference>
<dbReference type="OrthoDB" id="6755010at2759"/>
<dbReference type="GO" id="GO:0003682">
    <property type="term" value="F:chromatin binding"/>
    <property type="evidence" value="ECO:0007669"/>
    <property type="project" value="TreeGrafter"/>
</dbReference>
<keyword evidence="19" id="KW-1185">Reference proteome</keyword>
<organism evidence="20">
    <name type="scientific">Thelazia callipaeda</name>
    <name type="common">Oriental eyeworm</name>
    <name type="synonym">Parasitic nematode</name>
    <dbReference type="NCBI Taxonomy" id="103827"/>
    <lineage>
        <taxon>Eukaryota</taxon>
        <taxon>Metazoa</taxon>
        <taxon>Ecdysozoa</taxon>
        <taxon>Nematoda</taxon>
        <taxon>Chromadorea</taxon>
        <taxon>Rhabditida</taxon>
        <taxon>Spirurina</taxon>
        <taxon>Spiruromorpha</taxon>
        <taxon>Thelazioidea</taxon>
        <taxon>Thelaziidae</taxon>
        <taxon>Thelazia</taxon>
    </lineage>
</organism>
<dbReference type="InterPro" id="IPR012337">
    <property type="entry name" value="RNaseH-like_sf"/>
</dbReference>
<name>A0A0N5CJP5_THECL</name>
<dbReference type="Gene3D" id="3.30.420.10">
    <property type="entry name" value="Ribonuclease H-like superfamily/Ribonuclease H"/>
    <property type="match status" value="1"/>
</dbReference>
<evidence type="ECO:0000313" key="19">
    <source>
        <dbReference type="Proteomes" id="UP000276776"/>
    </source>
</evidence>
<dbReference type="InterPro" id="IPR042087">
    <property type="entry name" value="DNA_pol_B_thumb"/>
</dbReference>
<dbReference type="InterPro" id="IPR036397">
    <property type="entry name" value="RNaseH_sf"/>
</dbReference>
<sequence length="1442" mass="165441">MDSSSDEELVVRNPYSTQASNERRSSRRSRISDQQELKNRALEAMKRARDIGGVHRVDVANLIKPVYEEVDDEEYMKIIQERQTSDFVVDDDGSGYVDHGVDFLDDELYGTKKPKKLKDRKDKTKRKVIDEFFGASKLKKTKMEVNRPTFFIVLQSTLTITDDPDVEALLNECDLLNSVEENEDESKSSRVTSPITSNPYVRDISAAVKFAPKPIKSVELNTEGCGVANILPSLATGVKESIHFGFEFQNSQEKVDIYSARKTENEYDYAEDPLYSQSNLNKLGSECVVKEFELSESSLKRADKNCEEERNEYSVDNEIVISSFMHEQKSSVLRFYWLDAFEDPIKMPGTVYLFGRLLNNGVCESCCIVVKNIWRQIFVLPREKRLRNEVESDKVNLMQVNEEIQKVLRSFGAKIVKCRPCEKKFAYNDGIVPQNAEVLEVQYSFNCPRLPVDLKGETFSHVFNTTANAMERLLIETKMKGPSWIEISDFSISSPQISYAKNEFTVDMERMKSINVIDCSDPPPNLKLLTINVITAMNDKKENEIVAVTCLFDRKCSITNPTLNRNYLERFCILTKPTLSPYPFDLKVKLKEAEMDTIVYETVNERHLLNQFLCRLQNLDPDAYAGHDLSSQFAVLCSRLEKFKITHWSRLGRLKRSVAIKQITRTKASQWELTAGRFVLDSRSSAMELVRMRSYDLPDLITDLLGTNYDVNNADQNISSNFVNSTKLIKFINSTWINAWFSLAVLVELNALPLFVQITRIVGGVLSRTMMGGRAERNEYLLLHAFSEAGYVAPDKYGPDFNSKKQSSLYSKESLDDAKNSNKTLHNRKAQYVGGLVLDPKIGLYDTIILLLDFNSLYPSIIQEYNICFTTVDLSQKTPELPKETAEGILPREIRALVERRREVKKMMASEKLTQQQKQQYNIRQMGLKLIANSMYGCLGFHQSRFYAKPLAALITAQGREILLHAKDLIEKNGYSVIYGDTDSVMINTGLSGLSEIQQIKKIINQCYQKLEIEIDGIFMKLLLLKKKKYAGLAVDLDDETKMKRDIKGLDIIRRDYSLIVKQIGNEILDIILSTKSQNRDEIVEHINARLRKLKEEMMQGLIQTSVFQIFKQLTRNVDEYADINVQPHAAVARRLNATGKFKFHRGDTVGYIVCEDGSGKSAVQRAYHLSEVQENKNLKIDFHYYIAQQIHPVISRLCVPIEECNEAYIAQTLGLDSSLYQKRAALVENIEDDLILSYTHQNFEHCESFTFKCPNSECTHEFNIRECIIQDICIRMIHSLLFQETGDLKLWLNDCPICRTSLLSNGAYLNNQLQLVLDKAISDYYKSSYVCDDIGCAYRTRTIILTWVKEGIPCPCCKTGLMRREYSAKRLYEQLSFYQTLFDVAKMFENFNEEQRKKIQRESNWADALTLINRLRLLCDQYVADNQYNLVSLSHLFAAMT</sequence>
<dbReference type="OMA" id="MTKMNVG"/>
<dbReference type="GO" id="GO:0005658">
    <property type="term" value="C:alpha DNA polymerase:primase complex"/>
    <property type="evidence" value="ECO:0007669"/>
    <property type="project" value="TreeGrafter"/>
</dbReference>
<evidence type="ECO:0000256" key="4">
    <source>
        <dbReference type="ARBA" id="ARBA00022695"/>
    </source>
</evidence>
<keyword evidence="9 12" id="KW-0239">DNA-directed DNA polymerase</keyword>
<dbReference type="InterPro" id="IPR045846">
    <property type="entry name" value="POLBc_alpha"/>
</dbReference>
<protein>
    <recommendedName>
        <fullName evidence="12">DNA polymerase</fullName>
        <ecNumber evidence="12">2.7.7.7</ecNumber>
    </recommendedName>
</protein>
<dbReference type="Proteomes" id="UP000276776">
    <property type="component" value="Unassembled WGS sequence"/>
</dbReference>
<dbReference type="Gene3D" id="1.10.3200.20">
    <property type="entry name" value="DNA Polymerase alpha, zinc finger"/>
    <property type="match status" value="1"/>
</dbReference>
<dbReference type="EC" id="2.7.7.7" evidence="12"/>
<dbReference type="STRING" id="103827.A0A0N5CJP5"/>
<keyword evidence="10 12" id="KW-0238">DNA-binding</keyword>
<evidence type="ECO:0000259" key="14">
    <source>
        <dbReference type="Pfam" id="PF00136"/>
    </source>
</evidence>
<gene>
    <name evidence="18" type="ORF">TCLT_LOCUS258</name>
</gene>
<dbReference type="WBParaSite" id="TCLT_0000025701-mRNA-1">
    <property type="protein sequence ID" value="TCLT_0000025701-mRNA-1"/>
    <property type="gene ID" value="TCLT_0000025701"/>
</dbReference>
<evidence type="ECO:0000256" key="11">
    <source>
        <dbReference type="ARBA" id="ARBA00023242"/>
    </source>
</evidence>
<dbReference type="CDD" id="cd05776">
    <property type="entry name" value="DNA_polB_alpha_exo"/>
    <property type="match status" value="1"/>
</dbReference>
<dbReference type="InterPro" id="IPR023211">
    <property type="entry name" value="DNA_pol_palm_dom_sf"/>
</dbReference>
<dbReference type="Pfam" id="PF00136">
    <property type="entry name" value="DNA_pol_B"/>
    <property type="match status" value="1"/>
</dbReference>
<evidence type="ECO:0000256" key="9">
    <source>
        <dbReference type="ARBA" id="ARBA00022932"/>
    </source>
</evidence>
<feature type="domain" description="DNA-directed DNA polymerase family B multifunctional" evidence="14">
    <location>
        <begin position="766"/>
        <end position="1202"/>
    </location>
</feature>
<keyword evidence="4 12" id="KW-0548">Nucleotidyltransferase</keyword>
<comment type="catalytic activity">
    <reaction evidence="12">
        <text>DNA(n) + a 2'-deoxyribonucleoside 5'-triphosphate = DNA(n+1) + diphosphate</text>
        <dbReference type="Rhea" id="RHEA:22508"/>
        <dbReference type="Rhea" id="RHEA-COMP:17339"/>
        <dbReference type="Rhea" id="RHEA-COMP:17340"/>
        <dbReference type="ChEBI" id="CHEBI:33019"/>
        <dbReference type="ChEBI" id="CHEBI:61560"/>
        <dbReference type="ChEBI" id="CHEBI:173112"/>
        <dbReference type="EC" id="2.7.7.7"/>
    </reaction>
</comment>
<dbReference type="GO" id="GO:0006273">
    <property type="term" value="P:lagging strand elongation"/>
    <property type="evidence" value="ECO:0007669"/>
    <property type="project" value="TreeGrafter"/>
</dbReference>
<evidence type="ECO:0000256" key="1">
    <source>
        <dbReference type="ARBA" id="ARBA00004123"/>
    </source>
</evidence>
<dbReference type="GO" id="GO:1902975">
    <property type="term" value="P:mitotic DNA replication initiation"/>
    <property type="evidence" value="ECO:0007669"/>
    <property type="project" value="InterPro"/>
</dbReference>
<accession>A0A0N5CJP5</accession>
<evidence type="ECO:0000256" key="8">
    <source>
        <dbReference type="ARBA" id="ARBA00022833"/>
    </source>
</evidence>
<dbReference type="Gene3D" id="3.30.70.2820">
    <property type="match status" value="1"/>
</dbReference>
<dbReference type="SUPFAM" id="SSF53098">
    <property type="entry name" value="Ribonuclease H-like"/>
    <property type="match status" value="1"/>
</dbReference>
<dbReference type="FunFam" id="1.10.287.690:FF:000003">
    <property type="entry name" value="DNA polymerase"/>
    <property type="match status" value="1"/>
</dbReference>
<dbReference type="GO" id="GO:0003887">
    <property type="term" value="F:DNA-directed DNA polymerase activity"/>
    <property type="evidence" value="ECO:0007669"/>
    <property type="project" value="UniProtKB-KW"/>
</dbReference>
<reference evidence="20" key="1">
    <citation type="submission" date="2016-04" db="UniProtKB">
        <authorList>
            <consortium name="WormBaseParasite"/>
        </authorList>
    </citation>
    <scope>IDENTIFICATION</scope>
</reference>
<evidence type="ECO:0000256" key="3">
    <source>
        <dbReference type="ARBA" id="ARBA00022679"/>
    </source>
</evidence>